<accession>A0A915JF90</accession>
<organism evidence="1 2">
    <name type="scientific">Romanomermis culicivorax</name>
    <name type="common">Nematode worm</name>
    <dbReference type="NCBI Taxonomy" id="13658"/>
    <lineage>
        <taxon>Eukaryota</taxon>
        <taxon>Metazoa</taxon>
        <taxon>Ecdysozoa</taxon>
        <taxon>Nematoda</taxon>
        <taxon>Enoplea</taxon>
        <taxon>Dorylaimia</taxon>
        <taxon>Mermithida</taxon>
        <taxon>Mermithoidea</taxon>
        <taxon>Mermithidae</taxon>
        <taxon>Romanomermis</taxon>
    </lineage>
</organism>
<dbReference type="WBParaSite" id="nRc.2.0.1.t24480-RA">
    <property type="protein sequence ID" value="nRc.2.0.1.t24480-RA"/>
    <property type="gene ID" value="nRc.2.0.1.g24480"/>
</dbReference>
<name>A0A915JF90_ROMCU</name>
<evidence type="ECO:0000313" key="1">
    <source>
        <dbReference type="Proteomes" id="UP000887565"/>
    </source>
</evidence>
<evidence type="ECO:0000313" key="2">
    <source>
        <dbReference type="WBParaSite" id="nRc.2.0.1.t24480-RA"/>
    </source>
</evidence>
<keyword evidence="1" id="KW-1185">Reference proteome</keyword>
<reference evidence="2" key="1">
    <citation type="submission" date="2022-11" db="UniProtKB">
        <authorList>
            <consortium name="WormBaseParasite"/>
        </authorList>
    </citation>
    <scope>IDENTIFICATION</scope>
</reference>
<sequence length="82" mass="9319">MLGTTTENGKRKSIYIFKAFKVVNADSDKYLVVSIRRENLLSGCEAFHLSFKFSQAIGTHGVIKPCKFLDWKDSSFILFPQV</sequence>
<protein>
    <submittedName>
        <fullName evidence="2">Uncharacterized protein</fullName>
    </submittedName>
</protein>
<dbReference type="AlphaFoldDB" id="A0A915JF90"/>
<proteinExistence type="predicted"/>
<dbReference type="Proteomes" id="UP000887565">
    <property type="component" value="Unplaced"/>
</dbReference>